<gene>
    <name evidence="1" type="ORF">PanWU01x14_069240</name>
</gene>
<evidence type="ECO:0000313" key="2">
    <source>
        <dbReference type="Proteomes" id="UP000237105"/>
    </source>
</evidence>
<accession>A0A2P5DFL1</accession>
<organism evidence="1 2">
    <name type="scientific">Parasponia andersonii</name>
    <name type="common">Sponia andersonii</name>
    <dbReference type="NCBI Taxonomy" id="3476"/>
    <lineage>
        <taxon>Eukaryota</taxon>
        <taxon>Viridiplantae</taxon>
        <taxon>Streptophyta</taxon>
        <taxon>Embryophyta</taxon>
        <taxon>Tracheophyta</taxon>
        <taxon>Spermatophyta</taxon>
        <taxon>Magnoliopsida</taxon>
        <taxon>eudicotyledons</taxon>
        <taxon>Gunneridae</taxon>
        <taxon>Pentapetalae</taxon>
        <taxon>rosids</taxon>
        <taxon>fabids</taxon>
        <taxon>Rosales</taxon>
        <taxon>Cannabaceae</taxon>
        <taxon>Parasponia</taxon>
    </lineage>
</organism>
<dbReference type="Proteomes" id="UP000237105">
    <property type="component" value="Unassembled WGS sequence"/>
</dbReference>
<evidence type="ECO:0000313" key="1">
    <source>
        <dbReference type="EMBL" id="PON72082.1"/>
    </source>
</evidence>
<reference evidence="2" key="1">
    <citation type="submission" date="2016-06" db="EMBL/GenBank/DDBJ databases">
        <title>Parallel loss of symbiosis genes in relatives of nitrogen-fixing non-legume Parasponia.</title>
        <authorList>
            <person name="Van Velzen R."/>
            <person name="Holmer R."/>
            <person name="Bu F."/>
            <person name="Rutten L."/>
            <person name="Van Zeijl A."/>
            <person name="Liu W."/>
            <person name="Santuari L."/>
            <person name="Cao Q."/>
            <person name="Sharma T."/>
            <person name="Shen D."/>
            <person name="Roswanjaya Y."/>
            <person name="Wardhani T."/>
            <person name="Kalhor M.S."/>
            <person name="Jansen J."/>
            <person name="Van den Hoogen J."/>
            <person name="Gungor B."/>
            <person name="Hartog M."/>
            <person name="Hontelez J."/>
            <person name="Verver J."/>
            <person name="Yang W.-C."/>
            <person name="Schijlen E."/>
            <person name="Repin R."/>
            <person name="Schilthuizen M."/>
            <person name="Schranz E."/>
            <person name="Heidstra R."/>
            <person name="Miyata K."/>
            <person name="Fedorova E."/>
            <person name="Kohlen W."/>
            <person name="Bisseling T."/>
            <person name="Smit S."/>
            <person name="Geurts R."/>
        </authorList>
    </citation>
    <scope>NUCLEOTIDE SEQUENCE [LARGE SCALE GENOMIC DNA]</scope>
    <source>
        <strain evidence="2">cv. WU1-14</strain>
    </source>
</reference>
<dbReference type="EMBL" id="JXTB01000041">
    <property type="protein sequence ID" value="PON72082.1"/>
    <property type="molecule type" value="Genomic_DNA"/>
</dbReference>
<protein>
    <submittedName>
        <fullName evidence="1">Uncharacterized protein</fullName>
    </submittedName>
</protein>
<proteinExistence type="predicted"/>
<comment type="caution">
    <text evidence="1">The sequence shown here is derived from an EMBL/GenBank/DDBJ whole genome shotgun (WGS) entry which is preliminary data.</text>
</comment>
<sequence>MRVTRDTTLSIRLSEVRAEPITDSGQTWPSPTLTSIAGGSEAPKAFHQNTIESNPQLQTQTEHLMRS</sequence>
<name>A0A2P5DFL1_PARAD</name>
<keyword evidence="2" id="KW-1185">Reference proteome</keyword>
<dbReference type="AlphaFoldDB" id="A0A2P5DFL1"/>